<dbReference type="Proteomes" id="UP000216052">
    <property type="component" value="Chromosome"/>
</dbReference>
<evidence type="ECO:0000313" key="1">
    <source>
        <dbReference type="EMBL" id="XFO75038.1"/>
    </source>
</evidence>
<keyword evidence="2" id="KW-1185">Reference proteome</keyword>
<name>A0ABZ3J9L1_SPOA4</name>
<evidence type="ECO:0000313" key="2">
    <source>
        <dbReference type="Proteomes" id="UP000216052"/>
    </source>
</evidence>
<protein>
    <submittedName>
        <fullName evidence="1">Uncharacterized protein</fullName>
    </submittedName>
</protein>
<dbReference type="EMBL" id="CP155571">
    <property type="protein sequence ID" value="XFO75038.1"/>
    <property type="molecule type" value="Genomic_DNA"/>
</dbReference>
<organism evidence="1 2">
    <name type="scientific">Sporomusa acidovorans (strain ATCC 49682 / DSM 3132 / Mol)</name>
    <dbReference type="NCBI Taxonomy" id="1123286"/>
    <lineage>
        <taxon>Bacteria</taxon>
        <taxon>Bacillati</taxon>
        <taxon>Bacillota</taxon>
        <taxon>Negativicutes</taxon>
        <taxon>Selenomonadales</taxon>
        <taxon>Sporomusaceae</taxon>
        <taxon>Sporomusa</taxon>
    </lineage>
</organism>
<accession>A0ABZ3J9L1</accession>
<proteinExistence type="predicted"/>
<sequence length="38" mass="4452">MRGYHTILLDIENIEPEAFEGNRSFHGNVVKATWEITY</sequence>
<gene>
    <name evidence="1" type="ORF">SPACI_051490</name>
</gene>
<reference evidence="1" key="1">
    <citation type="submission" date="2024-05" db="EMBL/GenBank/DDBJ databases">
        <title>Isolation and characterization of Sporomusa carbonis sp. nov., a carboxydotrophic hydrogenogen in the genus of Sporomusa isolated from a charcoal burning pile.</title>
        <authorList>
            <person name="Boeer T."/>
            <person name="Rosenbaum F."/>
            <person name="Eysell L."/>
            <person name="Mueller V."/>
            <person name="Daniel R."/>
            <person name="Poehlein A."/>
        </authorList>
    </citation>
    <scope>NUCLEOTIDE SEQUENCE [LARGE SCALE GENOMIC DNA]</scope>
    <source>
        <strain evidence="1">DSM 3132</strain>
    </source>
</reference>